<feature type="region of interest" description="Disordered" evidence="1">
    <location>
        <begin position="39"/>
        <end position="79"/>
    </location>
</feature>
<gene>
    <name evidence="2" type="ORF">Scep_023994</name>
</gene>
<comment type="caution">
    <text evidence="2">The sequence shown here is derived from an EMBL/GenBank/DDBJ whole genome shotgun (WGS) entry which is preliminary data.</text>
</comment>
<protein>
    <submittedName>
        <fullName evidence="2">Uncharacterized protein</fullName>
    </submittedName>
</protein>
<evidence type="ECO:0000313" key="3">
    <source>
        <dbReference type="Proteomes" id="UP001419268"/>
    </source>
</evidence>
<evidence type="ECO:0000313" key="2">
    <source>
        <dbReference type="EMBL" id="KAK9100564.1"/>
    </source>
</evidence>
<accession>A0AAP0EWD3</accession>
<feature type="compositionally biased region" description="Basic and acidic residues" evidence="1">
    <location>
        <begin position="44"/>
        <end position="57"/>
    </location>
</feature>
<dbReference type="EMBL" id="JBBNAG010000010">
    <property type="protein sequence ID" value="KAK9100564.1"/>
    <property type="molecule type" value="Genomic_DNA"/>
</dbReference>
<organism evidence="2 3">
    <name type="scientific">Stephania cephalantha</name>
    <dbReference type="NCBI Taxonomy" id="152367"/>
    <lineage>
        <taxon>Eukaryota</taxon>
        <taxon>Viridiplantae</taxon>
        <taxon>Streptophyta</taxon>
        <taxon>Embryophyta</taxon>
        <taxon>Tracheophyta</taxon>
        <taxon>Spermatophyta</taxon>
        <taxon>Magnoliopsida</taxon>
        <taxon>Ranunculales</taxon>
        <taxon>Menispermaceae</taxon>
        <taxon>Menispermoideae</taxon>
        <taxon>Cissampelideae</taxon>
        <taxon>Stephania</taxon>
    </lineage>
</organism>
<sequence length="79" mass="8455">MATITTSRSGGGCLVGRMGREEGNDGVCLGKGENRPWRRRRAHQVGDDGGARLKMEGVHWGGDEETNARLAMGSSRGLE</sequence>
<dbReference type="Proteomes" id="UP001419268">
    <property type="component" value="Unassembled WGS sequence"/>
</dbReference>
<proteinExistence type="predicted"/>
<name>A0AAP0EWD3_9MAGN</name>
<keyword evidence="3" id="KW-1185">Reference proteome</keyword>
<evidence type="ECO:0000256" key="1">
    <source>
        <dbReference type="SAM" id="MobiDB-lite"/>
    </source>
</evidence>
<reference evidence="2 3" key="1">
    <citation type="submission" date="2024-01" db="EMBL/GenBank/DDBJ databases">
        <title>Genome assemblies of Stephania.</title>
        <authorList>
            <person name="Yang L."/>
        </authorList>
    </citation>
    <scope>NUCLEOTIDE SEQUENCE [LARGE SCALE GENOMIC DNA]</scope>
    <source>
        <strain evidence="2">JXDWG</strain>
        <tissue evidence="2">Leaf</tissue>
    </source>
</reference>
<dbReference type="AlphaFoldDB" id="A0AAP0EWD3"/>